<dbReference type="AlphaFoldDB" id="A0A2I0U336"/>
<organism evidence="1 2">
    <name type="scientific">Limosa lapponica baueri</name>
    <dbReference type="NCBI Taxonomy" id="1758121"/>
    <lineage>
        <taxon>Eukaryota</taxon>
        <taxon>Metazoa</taxon>
        <taxon>Chordata</taxon>
        <taxon>Craniata</taxon>
        <taxon>Vertebrata</taxon>
        <taxon>Euteleostomi</taxon>
        <taxon>Archelosauria</taxon>
        <taxon>Archosauria</taxon>
        <taxon>Dinosauria</taxon>
        <taxon>Saurischia</taxon>
        <taxon>Theropoda</taxon>
        <taxon>Coelurosauria</taxon>
        <taxon>Aves</taxon>
        <taxon>Neognathae</taxon>
        <taxon>Neoaves</taxon>
        <taxon>Charadriiformes</taxon>
        <taxon>Scolopacidae</taxon>
        <taxon>Limosa</taxon>
    </lineage>
</organism>
<evidence type="ECO:0008006" key="3">
    <source>
        <dbReference type="Google" id="ProtNLM"/>
    </source>
</evidence>
<dbReference type="Proteomes" id="UP000233556">
    <property type="component" value="Unassembled WGS sequence"/>
</dbReference>
<proteinExistence type="predicted"/>
<name>A0A2I0U336_LIMLA</name>
<dbReference type="OrthoDB" id="10062389at2759"/>
<evidence type="ECO:0000313" key="2">
    <source>
        <dbReference type="Proteomes" id="UP000233556"/>
    </source>
</evidence>
<keyword evidence="2" id="KW-1185">Reference proteome</keyword>
<dbReference type="PANTHER" id="PTHR33332">
    <property type="entry name" value="REVERSE TRANSCRIPTASE DOMAIN-CONTAINING PROTEIN"/>
    <property type="match status" value="1"/>
</dbReference>
<dbReference type="EMBL" id="KZ506260">
    <property type="protein sequence ID" value="PKU40500.1"/>
    <property type="molecule type" value="Genomic_DNA"/>
</dbReference>
<reference evidence="2" key="1">
    <citation type="submission" date="2017-11" db="EMBL/GenBank/DDBJ databases">
        <authorList>
            <person name="Lima N.C."/>
            <person name="Parody-Merino A.M."/>
            <person name="Battley P.F."/>
            <person name="Fidler A.E."/>
            <person name="Prosdocimi F."/>
        </authorList>
    </citation>
    <scope>NUCLEOTIDE SEQUENCE [LARGE SCALE GENOMIC DNA]</scope>
</reference>
<accession>A0A2I0U336</accession>
<evidence type="ECO:0000313" key="1">
    <source>
        <dbReference type="EMBL" id="PKU40500.1"/>
    </source>
</evidence>
<gene>
    <name evidence="1" type="ORF">llap_9196</name>
</gene>
<sequence length="118" mass="13208">MRFNKGKCRVLHLRNKNARHEYRLGVDLLESTSEEKDLGVLVDSKLSMSQQCALVAKRANGILGCLRKSGANFFSTGQQLRNRLFNKASIVLDSNDPKHELIVKASPQCGLILIFIPK</sequence>
<protein>
    <recommendedName>
        <fullName evidence="3">Rna-directed dna polymerase from mobile element jockey-like</fullName>
    </recommendedName>
</protein>
<reference evidence="2" key="2">
    <citation type="submission" date="2017-12" db="EMBL/GenBank/DDBJ databases">
        <title>Genome sequence of the Bar-tailed Godwit (Limosa lapponica baueri).</title>
        <authorList>
            <person name="Lima N.C.B."/>
            <person name="Parody-Merino A.M."/>
            <person name="Battley P.F."/>
            <person name="Fidler A.E."/>
            <person name="Prosdocimi F."/>
        </authorList>
    </citation>
    <scope>NUCLEOTIDE SEQUENCE [LARGE SCALE GENOMIC DNA]</scope>
</reference>